<dbReference type="PANTHER" id="PTHR46519">
    <property type="entry name" value="RING/U-BOX SUPERFAMILY PROTEIN"/>
    <property type="match status" value="1"/>
</dbReference>
<feature type="compositionally biased region" description="Basic and acidic residues" evidence="2">
    <location>
        <begin position="622"/>
        <end position="639"/>
    </location>
</feature>
<dbReference type="PANTHER" id="PTHR46519:SF2">
    <property type="entry name" value="RING_U-BOX SUPERFAMILY PROTEIN"/>
    <property type="match status" value="1"/>
</dbReference>
<feature type="region of interest" description="Disordered" evidence="2">
    <location>
        <begin position="265"/>
        <end position="289"/>
    </location>
</feature>
<feature type="compositionally biased region" description="Polar residues" evidence="2">
    <location>
        <begin position="123"/>
        <end position="136"/>
    </location>
</feature>
<feature type="compositionally biased region" description="Pro residues" evidence="2">
    <location>
        <begin position="645"/>
        <end position="657"/>
    </location>
</feature>
<feature type="compositionally biased region" description="Polar residues" evidence="2">
    <location>
        <begin position="1"/>
        <end position="17"/>
    </location>
</feature>
<dbReference type="InterPro" id="IPR001841">
    <property type="entry name" value="Znf_RING"/>
</dbReference>
<feature type="region of interest" description="Disordered" evidence="2">
    <location>
        <begin position="442"/>
        <end position="483"/>
    </location>
</feature>
<feature type="domain" description="RING-type" evidence="3">
    <location>
        <begin position="752"/>
        <end position="791"/>
    </location>
</feature>
<dbReference type="GO" id="GO:0008270">
    <property type="term" value="F:zinc ion binding"/>
    <property type="evidence" value="ECO:0007669"/>
    <property type="project" value="UniProtKB-KW"/>
</dbReference>
<dbReference type="Proteomes" id="UP001152523">
    <property type="component" value="Unassembled WGS sequence"/>
</dbReference>
<dbReference type="InterPro" id="IPR013083">
    <property type="entry name" value="Znf_RING/FYVE/PHD"/>
</dbReference>
<feature type="region of interest" description="Disordered" evidence="2">
    <location>
        <begin position="1"/>
        <end position="29"/>
    </location>
</feature>
<sequence>MADAQKQIQQKPGSMTGNPHVEFQRGLEELTSGHFDDSLSFVSSVRGDLGDDEENDQLVNRRGSAAEDELPESSAARRHHHSRIFSRWAAKHAQEMISTIGTERRDPESELLARSQVPAASMLDSSSLRESQSPTERLTHPMSMNVPGSRDSENQGSFVDATEMENDNRVRSSDPISQWNENSEHNGFIREQSSDIGDVERERVGRIVHGWMESGLSEASSIVVDSNGNSRGEQIEESEREGVMIARESVQMDSPQIAFLECQREERTNRPDDDDEGQQPEHARGEMLRSCGRQGQLGLIVGSVRERHRELQMLSEYRAVSDFGHLNRIQSLLRGRFLRNERSIEEESPPSMAAAELVQLRNRRPVSGLREGFRSRLENIVRGQASSNSEPPSDRINRDSQNLQTHINPSLQIPNENLEQVQPSEDDGNTPQLHGELIESGDFSINQSPSQQSVLNQGREEFDSEGENREDLTSGESTGWTDETVEHTRMDWHVSSVTSRQPLEIEGDASGDDQVLQEGQEVWHGDGLQEAAENLTEEFPDHPSLQPSVLLSRFNRFLPPGDENIYSLELRELVSRRSVSNLLQSGFRESLDQLIQSYAERQSRAPIDWDVHRNLPPIPTSPEREDQEQQHIEDQHDDIMGSPPTVLPSPPVPPPQPLRHQYMHQSGWARHTVHRSEFEWGATNELRADMAKLQQGMNTMQRMLEACVDMQLELQRSVQQEVSAVLNRSIGGAAENSSMDSSKWSHARKGNCCVCCDCHIDSLLYRCGHMCTCSKCANELVRTGGKCPLCRAPIVEVIRAYSIL</sequence>
<dbReference type="PROSITE" id="PS50089">
    <property type="entry name" value="ZF_RING_2"/>
    <property type="match status" value="1"/>
</dbReference>
<feature type="region of interest" description="Disordered" evidence="2">
    <location>
        <begin position="610"/>
        <end position="660"/>
    </location>
</feature>
<keyword evidence="1" id="KW-0862">Zinc</keyword>
<gene>
    <name evidence="4" type="ORF">CEPIT_LOCUS34953</name>
</gene>
<name>A0AAV0FKD0_9ASTE</name>
<evidence type="ECO:0000313" key="4">
    <source>
        <dbReference type="EMBL" id="CAH9136010.1"/>
    </source>
</evidence>
<keyword evidence="1" id="KW-0479">Metal-binding</keyword>
<evidence type="ECO:0000313" key="5">
    <source>
        <dbReference type="Proteomes" id="UP001152523"/>
    </source>
</evidence>
<feature type="region of interest" description="Disordered" evidence="2">
    <location>
        <begin position="380"/>
        <end position="400"/>
    </location>
</feature>
<dbReference type="Pfam" id="PF13920">
    <property type="entry name" value="zf-C3HC4_3"/>
    <property type="match status" value="1"/>
</dbReference>
<dbReference type="EMBL" id="CAMAPF010000991">
    <property type="protein sequence ID" value="CAH9136010.1"/>
    <property type="molecule type" value="Genomic_DNA"/>
</dbReference>
<feature type="region of interest" description="Disordered" evidence="2">
    <location>
        <begin position="44"/>
        <end position="81"/>
    </location>
</feature>
<comment type="caution">
    <text evidence="4">The sequence shown here is derived from an EMBL/GenBank/DDBJ whole genome shotgun (WGS) entry which is preliminary data.</text>
</comment>
<proteinExistence type="predicted"/>
<organism evidence="4 5">
    <name type="scientific">Cuscuta epithymum</name>
    <dbReference type="NCBI Taxonomy" id="186058"/>
    <lineage>
        <taxon>Eukaryota</taxon>
        <taxon>Viridiplantae</taxon>
        <taxon>Streptophyta</taxon>
        <taxon>Embryophyta</taxon>
        <taxon>Tracheophyta</taxon>
        <taxon>Spermatophyta</taxon>
        <taxon>Magnoliopsida</taxon>
        <taxon>eudicotyledons</taxon>
        <taxon>Gunneridae</taxon>
        <taxon>Pentapetalae</taxon>
        <taxon>asterids</taxon>
        <taxon>lamiids</taxon>
        <taxon>Solanales</taxon>
        <taxon>Convolvulaceae</taxon>
        <taxon>Cuscuteae</taxon>
        <taxon>Cuscuta</taxon>
        <taxon>Cuscuta subgen. Cuscuta</taxon>
    </lineage>
</organism>
<feature type="compositionally biased region" description="Polar residues" evidence="2">
    <location>
        <begin position="443"/>
        <end position="456"/>
    </location>
</feature>
<keyword evidence="5" id="KW-1185">Reference proteome</keyword>
<evidence type="ECO:0000256" key="1">
    <source>
        <dbReference type="PROSITE-ProRule" id="PRU00175"/>
    </source>
</evidence>
<feature type="compositionally biased region" description="Basic and acidic residues" evidence="2">
    <location>
        <begin position="458"/>
        <end position="472"/>
    </location>
</feature>
<dbReference type="SUPFAM" id="SSF57850">
    <property type="entry name" value="RING/U-box"/>
    <property type="match status" value="1"/>
</dbReference>
<dbReference type="Gene3D" id="3.30.40.10">
    <property type="entry name" value="Zinc/RING finger domain, C3HC4 (zinc finger)"/>
    <property type="match status" value="1"/>
</dbReference>
<dbReference type="AlphaFoldDB" id="A0AAV0FKD0"/>
<evidence type="ECO:0000259" key="3">
    <source>
        <dbReference type="PROSITE" id="PS50089"/>
    </source>
</evidence>
<evidence type="ECO:0000256" key="2">
    <source>
        <dbReference type="SAM" id="MobiDB-lite"/>
    </source>
</evidence>
<accession>A0AAV0FKD0</accession>
<protein>
    <recommendedName>
        <fullName evidence="3">RING-type domain-containing protein</fullName>
    </recommendedName>
</protein>
<reference evidence="4" key="1">
    <citation type="submission" date="2022-07" db="EMBL/GenBank/DDBJ databases">
        <authorList>
            <person name="Macas J."/>
            <person name="Novak P."/>
            <person name="Neumann P."/>
        </authorList>
    </citation>
    <scope>NUCLEOTIDE SEQUENCE</scope>
</reference>
<keyword evidence="1" id="KW-0863">Zinc-finger</keyword>
<dbReference type="CDD" id="cd16647">
    <property type="entry name" value="mRING-HC-C3HC5_NEU1"/>
    <property type="match status" value="1"/>
</dbReference>
<feature type="region of interest" description="Disordered" evidence="2">
    <location>
        <begin position="100"/>
        <end position="153"/>
    </location>
</feature>